<dbReference type="Proteomes" id="UP000537890">
    <property type="component" value="Unassembled WGS sequence"/>
</dbReference>
<organism evidence="1 2">
    <name type="scientific">Candidatus Methanofishera endochildressiae</name>
    <dbReference type="NCBI Taxonomy" id="2738884"/>
    <lineage>
        <taxon>Bacteria</taxon>
        <taxon>Pseudomonadati</taxon>
        <taxon>Pseudomonadota</taxon>
        <taxon>Gammaproteobacteria</taxon>
        <taxon>Candidatus Methanofishera</taxon>
    </lineage>
</organism>
<comment type="caution">
    <text evidence="1">The sequence shown here is derived from an EMBL/GenBank/DDBJ whole genome shotgun (WGS) entry which is preliminary data.</text>
</comment>
<accession>A0A7Z0SD56</accession>
<reference evidence="1 2" key="1">
    <citation type="submission" date="2020-05" db="EMBL/GenBank/DDBJ databases">
        <title>Horizontal transmission and recombination maintain forever young bacterial symbiont genomes.</title>
        <authorList>
            <person name="Russell S.L."/>
            <person name="Pepper-Tunick E."/>
            <person name="Svedberg J."/>
            <person name="Byrne A."/>
            <person name="Ruelas Castillo J."/>
            <person name="Vollmers C."/>
            <person name="Beinart R.A."/>
            <person name="Corbett-Detig R."/>
        </authorList>
    </citation>
    <scope>NUCLEOTIDE SEQUENCE [LARGE SCALE GENOMIC DNA]</scope>
    <source>
        <strain evidence="1">4727-3</strain>
    </source>
</reference>
<sequence length="186" mass="20583">MSPSPLFFGTSGWYFDVAEGLERMRIRRIGRNELATMQAVPLFFDHPMEYARQDHNGNGILEYAQQLISTPGTQDSLSWDSAPGEALSPLGSLVADRSAGGGYHGYFFRILKARGGKSPGGPKNYMILIIWVSVIPWARHFGGNGIIGLNLKPWESSMSKTRVMIALPLLKKCPFTGSRHRLGTRT</sequence>
<evidence type="ECO:0000313" key="2">
    <source>
        <dbReference type="Proteomes" id="UP000537890"/>
    </source>
</evidence>
<gene>
    <name evidence="1" type="ORF">H0A75_06425</name>
</gene>
<dbReference type="EMBL" id="JACCHS010000111">
    <property type="protein sequence ID" value="NYT47258.1"/>
    <property type="molecule type" value="Genomic_DNA"/>
</dbReference>
<dbReference type="AlphaFoldDB" id="A0A7Z0SD56"/>
<protein>
    <submittedName>
        <fullName evidence="1">DUF2950 family protein</fullName>
    </submittedName>
</protein>
<dbReference type="InterPro" id="IPR021556">
    <property type="entry name" value="DUF2950"/>
</dbReference>
<proteinExistence type="predicted"/>
<evidence type="ECO:0000313" key="1">
    <source>
        <dbReference type="EMBL" id="NYT47258.1"/>
    </source>
</evidence>
<name>A0A7Z0SD56_9GAMM</name>
<dbReference type="Pfam" id="PF11453">
    <property type="entry name" value="DUF2950"/>
    <property type="match status" value="1"/>
</dbReference>